<evidence type="ECO:0000256" key="4">
    <source>
        <dbReference type="ARBA" id="ARBA00022692"/>
    </source>
</evidence>
<evidence type="ECO:0000256" key="2">
    <source>
        <dbReference type="ARBA" id="ARBA00008017"/>
    </source>
</evidence>
<comment type="function">
    <text evidence="7">Mechanosensitive channel that participates in the regulation of osmotic pressure changes within the cell, opening in response to stretch forces in the membrane lipid bilayer, without the need for other proteins. Contributes to normal resistance to hypoosmotic shock. Forms an ion channel of 1.0 nanosiemens conductance with a slight preference for anions.</text>
</comment>
<evidence type="ECO:0000256" key="7">
    <source>
        <dbReference type="RuleBase" id="RU369025"/>
    </source>
</evidence>
<dbReference type="InterPro" id="IPR010920">
    <property type="entry name" value="LSM_dom_sf"/>
</dbReference>
<evidence type="ECO:0000256" key="6">
    <source>
        <dbReference type="ARBA" id="ARBA00023136"/>
    </source>
</evidence>
<dbReference type="Pfam" id="PF05552">
    <property type="entry name" value="MS_channel_1st_1"/>
    <property type="match status" value="1"/>
</dbReference>
<name>A0ABU0DD59_9HYPH</name>
<dbReference type="Pfam" id="PF21088">
    <property type="entry name" value="MS_channel_1st"/>
    <property type="match status" value="1"/>
</dbReference>
<comment type="similarity">
    <text evidence="2 7">Belongs to the MscS (TC 1.A.23) family.</text>
</comment>
<keyword evidence="3" id="KW-1003">Cell membrane</keyword>
<dbReference type="RefSeq" id="WP_307057621.1">
    <property type="nucleotide sequence ID" value="NZ_JAUSUH010000001.1"/>
</dbReference>
<dbReference type="InterPro" id="IPR045275">
    <property type="entry name" value="MscS_archaea/bacteria_type"/>
</dbReference>
<keyword evidence="7" id="KW-0406">Ion transport</keyword>
<accession>A0ABU0DD59</accession>
<organism evidence="11 12">
    <name type="scientific">Ancylobacter vacuolatus</name>
    <dbReference type="NCBI Taxonomy" id="223389"/>
    <lineage>
        <taxon>Bacteria</taxon>
        <taxon>Pseudomonadati</taxon>
        <taxon>Pseudomonadota</taxon>
        <taxon>Alphaproteobacteria</taxon>
        <taxon>Hyphomicrobiales</taxon>
        <taxon>Xanthobacteraceae</taxon>
        <taxon>Ancylobacter</taxon>
    </lineage>
</organism>
<keyword evidence="12" id="KW-1185">Reference proteome</keyword>
<dbReference type="InterPro" id="IPR011014">
    <property type="entry name" value="MscS_channel_TM-2"/>
</dbReference>
<dbReference type="Gene3D" id="1.10.287.1260">
    <property type="match status" value="1"/>
</dbReference>
<keyword evidence="4 7" id="KW-0812">Transmembrane</keyword>
<dbReference type="PANTHER" id="PTHR30221">
    <property type="entry name" value="SMALL-CONDUCTANCE MECHANOSENSITIVE CHANNEL"/>
    <property type="match status" value="1"/>
</dbReference>
<reference evidence="11 12" key="1">
    <citation type="submission" date="2023-07" db="EMBL/GenBank/DDBJ databases">
        <title>Genomic Encyclopedia of Type Strains, Phase IV (KMG-IV): sequencing the most valuable type-strain genomes for metagenomic binning, comparative biology and taxonomic classification.</title>
        <authorList>
            <person name="Goeker M."/>
        </authorList>
    </citation>
    <scope>NUCLEOTIDE SEQUENCE [LARGE SCALE GENOMIC DNA]</scope>
    <source>
        <strain evidence="11 12">DSM 1277</strain>
    </source>
</reference>
<keyword evidence="7" id="KW-0813">Transport</keyword>
<sequence length="299" mass="31265">MNLDQLGNLFILYGLNALYALAMLLIGWWVAGLAERLVLRGLASTRRVDSTVAGFFASFARYGILVFVGVAVLQRFGIQTTSIIAVLGATSLAVGLALQGTLSNLAAGVMLLLFRPFKVGDAVEVGGQSGTVKALSLFTTELAAGDNVQVLMPNGRVWGAPIVNKSVYGTRSFSFALELKPDADIEGVMEDGLAFLRADPRVNQAPGPSASITKMGLDRVEIGFSGWASASEAGAVRGDLIRRLRAHSLRGGGLPAPGRAAGAAPPARPQNESEATEGDRPETGSAFPKPLSGEPFSRP</sequence>
<protein>
    <recommendedName>
        <fullName evidence="7">Small-conductance mechanosensitive channel</fullName>
    </recommendedName>
</protein>
<feature type="transmembrane region" description="Helical" evidence="7">
    <location>
        <begin position="12"/>
        <end position="31"/>
    </location>
</feature>
<dbReference type="InterPro" id="IPR023408">
    <property type="entry name" value="MscS_beta-dom_sf"/>
</dbReference>
<dbReference type="EMBL" id="JAUSUH010000001">
    <property type="protein sequence ID" value="MDQ0346353.1"/>
    <property type="molecule type" value="Genomic_DNA"/>
</dbReference>
<keyword evidence="5 7" id="KW-1133">Transmembrane helix</keyword>
<dbReference type="Proteomes" id="UP001238467">
    <property type="component" value="Unassembled WGS sequence"/>
</dbReference>
<comment type="subcellular location">
    <subcellularLocation>
        <location evidence="7">Cell inner membrane</location>
        <topology evidence="7">Multi-pass membrane protein</topology>
    </subcellularLocation>
    <subcellularLocation>
        <location evidence="1">Cell membrane</location>
        <topology evidence="1">Multi-pass membrane protein</topology>
    </subcellularLocation>
</comment>
<keyword evidence="7" id="KW-0997">Cell inner membrane</keyword>
<comment type="caution">
    <text evidence="7">Lacks conserved residue(s) required for the propagation of feature annotation.</text>
</comment>
<evidence type="ECO:0000256" key="1">
    <source>
        <dbReference type="ARBA" id="ARBA00004651"/>
    </source>
</evidence>
<dbReference type="InterPro" id="IPR049142">
    <property type="entry name" value="MS_channel_1st"/>
</dbReference>
<evidence type="ECO:0000256" key="5">
    <source>
        <dbReference type="ARBA" id="ARBA00022989"/>
    </source>
</evidence>
<keyword evidence="7" id="KW-0407">Ion channel</keyword>
<comment type="subunit">
    <text evidence="7">Homoheptamer.</text>
</comment>
<feature type="compositionally biased region" description="Low complexity" evidence="8">
    <location>
        <begin position="256"/>
        <end position="265"/>
    </location>
</feature>
<feature type="transmembrane region" description="Helical" evidence="7">
    <location>
        <begin position="51"/>
        <end position="73"/>
    </location>
</feature>
<comment type="caution">
    <text evidence="11">The sequence shown here is derived from an EMBL/GenBank/DDBJ whole genome shotgun (WGS) entry which is preliminary data.</text>
</comment>
<dbReference type="SUPFAM" id="SSF82861">
    <property type="entry name" value="Mechanosensitive channel protein MscS (YggB), transmembrane region"/>
    <property type="match status" value="1"/>
</dbReference>
<feature type="domain" description="Mechanosensitive ion channel MscS" evidence="9">
    <location>
        <begin position="101"/>
        <end position="165"/>
    </location>
</feature>
<dbReference type="InterPro" id="IPR008910">
    <property type="entry name" value="MSC_TM_helix"/>
</dbReference>
<dbReference type="PANTHER" id="PTHR30221:SF1">
    <property type="entry name" value="SMALL-CONDUCTANCE MECHANOSENSITIVE CHANNEL"/>
    <property type="match status" value="1"/>
</dbReference>
<evidence type="ECO:0000313" key="12">
    <source>
        <dbReference type="Proteomes" id="UP001238467"/>
    </source>
</evidence>
<dbReference type="Gene3D" id="2.30.30.60">
    <property type="match status" value="1"/>
</dbReference>
<evidence type="ECO:0000313" key="11">
    <source>
        <dbReference type="EMBL" id="MDQ0346353.1"/>
    </source>
</evidence>
<evidence type="ECO:0000259" key="10">
    <source>
        <dbReference type="Pfam" id="PF21088"/>
    </source>
</evidence>
<feature type="domain" description="Mechanosensitive ion channel transmembrane helices 2/3" evidence="10">
    <location>
        <begin position="61"/>
        <end position="99"/>
    </location>
</feature>
<feature type="region of interest" description="Disordered" evidence="8">
    <location>
        <begin position="251"/>
        <end position="299"/>
    </location>
</feature>
<proteinExistence type="inferred from homology"/>
<evidence type="ECO:0000259" key="9">
    <source>
        <dbReference type="Pfam" id="PF00924"/>
    </source>
</evidence>
<dbReference type="InterPro" id="IPR006685">
    <property type="entry name" value="MscS_channel_2nd"/>
</dbReference>
<dbReference type="Pfam" id="PF00924">
    <property type="entry name" value="MS_channel_2nd"/>
    <property type="match status" value="1"/>
</dbReference>
<keyword evidence="6 7" id="KW-0472">Membrane</keyword>
<feature type="transmembrane region" description="Helical" evidence="7">
    <location>
        <begin position="85"/>
        <end position="114"/>
    </location>
</feature>
<gene>
    <name evidence="11" type="ORF">J2S76_000754</name>
</gene>
<dbReference type="SUPFAM" id="SSF50182">
    <property type="entry name" value="Sm-like ribonucleoproteins"/>
    <property type="match status" value="1"/>
</dbReference>
<evidence type="ECO:0000256" key="3">
    <source>
        <dbReference type="ARBA" id="ARBA00022475"/>
    </source>
</evidence>
<evidence type="ECO:0000256" key="8">
    <source>
        <dbReference type="SAM" id="MobiDB-lite"/>
    </source>
</evidence>